<protein>
    <submittedName>
        <fullName evidence="3">Thioredoxin domain-containing protein</fullName>
    </submittedName>
</protein>
<dbReference type="Pfam" id="PF13462">
    <property type="entry name" value="Thioredoxin_4"/>
    <property type="match status" value="1"/>
</dbReference>
<accession>A0AAP2BJP7</accession>
<keyword evidence="4" id="KW-1185">Reference proteome</keyword>
<name>A0AAP2BJP7_KLEOX</name>
<comment type="caution">
    <text evidence="3">The sequence shown here is derived from an EMBL/GenBank/DDBJ whole genome shotgun (WGS) entry which is preliminary data.</text>
</comment>
<evidence type="ECO:0000256" key="1">
    <source>
        <dbReference type="ARBA" id="ARBA00005791"/>
    </source>
</evidence>
<sequence length="280" mass="30309">MSKMFSLKNAAIFAIPLAILIGTASYILYSVHKQGKILDDVAFMVQNSRPLVTDREQLNELFSQYISAGGLDLAHATPNQSTSKRAGAKNAEDYIPSPSDERIYGNPNAQFYIIEYSDFECPYCKEHFPQLLDLVDSSSGNIALVFKHVPVHGQASQVESLAAECAAEQNGNPGFYKLARAIFENTQSDGRGLTTPLDVLATRNGFDGKRLIECVNAARPAQKIGADVREAAGLNIQQTPSTIVVHGDRSALVQGMVNGTGIMQMMAQLVDGGTPEQKSK</sequence>
<dbReference type="AlphaFoldDB" id="A0AAP2BJP7"/>
<gene>
    <name evidence="3" type="ORF">J7S78_13615</name>
</gene>
<dbReference type="PANTHER" id="PTHR13887">
    <property type="entry name" value="GLUTATHIONE S-TRANSFERASE KAPPA"/>
    <property type="match status" value="1"/>
</dbReference>
<organism evidence="3 4">
    <name type="scientific">Klebsiella oxytoca</name>
    <dbReference type="NCBI Taxonomy" id="571"/>
    <lineage>
        <taxon>Bacteria</taxon>
        <taxon>Pseudomonadati</taxon>
        <taxon>Pseudomonadota</taxon>
        <taxon>Gammaproteobacteria</taxon>
        <taxon>Enterobacterales</taxon>
        <taxon>Enterobacteriaceae</taxon>
        <taxon>Klebsiella/Raoultella group</taxon>
        <taxon>Klebsiella</taxon>
    </lineage>
</organism>
<evidence type="ECO:0000313" key="3">
    <source>
        <dbReference type="EMBL" id="MBQ0600830.1"/>
    </source>
</evidence>
<dbReference type="InterPro" id="IPR012336">
    <property type="entry name" value="Thioredoxin-like_fold"/>
</dbReference>
<evidence type="ECO:0000259" key="2">
    <source>
        <dbReference type="Pfam" id="PF13462"/>
    </source>
</evidence>
<evidence type="ECO:0000313" key="4">
    <source>
        <dbReference type="Proteomes" id="UP000673434"/>
    </source>
</evidence>
<dbReference type="RefSeq" id="WP_210846236.1">
    <property type="nucleotide sequence ID" value="NZ_JAGKON010000013.1"/>
</dbReference>
<dbReference type="EMBL" id="JAGKON010000013">
    <property type="protein sequence ID" value="MBQ0600830.1"/>
    <property type="molecule type" value="Genomic_DNA"/>
</dbReference>
<reference evidence="3 4" key="1">
    <citation type="submission" date="2021-03" db="EMBL/GenBank/DDBJ databases">
        <authorList>
            <person name="Stanton E."/>
        </authorList>
    </citation>
    <scope>NUCLEOTIDE SEQUENCE [LARGE SCALE GENOMIC DNA]</scope>
    <source>
        <strain evidence="3 4">2020EL-00037</strain>
    </source>
</reference>
<proteinExistence type="inferred from homology"/>
<dbReference type="Gene3D" id="3.40.30.10">
    <property type="entry name" value="Glutaredoxin"/>
    <property type="match status" value="1"/>
</dbReference>
<comment type="similarity">
    <text evidence="1">Belongs to the thioredoxin family. DsbA subfamily.</text>
</comment>
<dbReference type="Proteomes" id="UP000673434">
    <property type="component" value="Unassembled WGS sequence"/>
</dbReference>
<feature type="domain" description="Thioredoxin-like fold" evidence="2">
    <location>
        <begin position="100"/>
        <end position="244"/>
    </location>
</feature>
<dbReference type="PANTHER" id="PTHR13887:SF56">
    <property type="entry name" value="THIOREDOXIN-LIKE REDUCTASE RV2466C"/>
    <property type="match status" value="1"/>
</dbReference>
<dbReference type="SUPFAM" id="SSF52833">
    <property type="entry name" value="Thioredoxin-like"/>
    <property type="match status" value="1"/>
</dbReference>
<dbReference type="InterPro" id="IPR036249">
    <property type="entry name" value="Thioredoxin-like_sf"/>
</dbReference>